<reference evidence="3 4" key="1">
    <citation type="submission" date="2016-11" db="EMBL/GenBank/DDBJ databases">
        <authorList>
            <person name="Jaros S."/>
            <person name="Januszkiewicz K."/>
            <person name="Wedrychowicz H."/>
        </authorList>
    </citation>
    <scope>NUCLEOTIDE SEQUENCE [LARGE SCALE GENOMIC DNA]</scope>
    <source>
        <strain evidence="3 4">DSM 18119</strain>
    </source>
</reference>
<dbReference type="GO" id="GO:0016787">
    <property type="term" value="F:hydrolase activity"/>
    <property type="evidence" value="ECO:0007669"/>
    <property type="project" value="InterPro"/>
</dbReference>
<dbReference type="Pfam" id="PF06439">
    <property type="entry name" value="3keto-disac_hyd"/>
    <property type="match status" value="1"/>
</dbReference>
<feature type="signal peptide" evidence="1">
    <location>
        <begin position="1"/>
        <end position="20"/>
    </location>
</feature>
<proteinExistence type="predicted"/>
<protein>
    <recommendedName>
        <fullName evidence="2">3-keto-alpha-glucoside-1,2-lyase/3-keto-2-hydroxy-glucal hydratase domain-containing protein</fullName>
    </recommendedName>
</protein>
<feature type="chain" id="PRO_5013359042" description="3-keto-alpha-glucoside-1,2-lyase/3-keto-2-hydroxy-glucal hydratase domain-containing protein" evidence="1">
    <location>
        <begin position="21"/>
        <end position="247"/>
    </location>
</feature>
<dbReference type="Proteomes" id="UP000184048">
    <property type="component" value="Unassembled WGS sequence"/>
</dbReference>
<sequence>MIKRILLPMAVAFTMLSACNSSDTGRKDAKSTAITQKDAEWESLFDGVTSSGWHSYGKDSLGKAWKMEDSALHLDASVKSDWQTKNGGDIVTDKEYENFHLKLDWKISKGGNSGIMFYVKEDTAKYKYPWETGPEMQVVDNVGHPDGKSPLTSAGSLYDLIPVSKNSVKPAGEWNAVEIIADHGKLDLYLNNEHVISTTLWDDAWRKLIAGSKFATMPDFGTFKKGRISLQDHGADVWFRNIKIKRL</sequence>
<keyword evidence="1" id="KW-0732">Signal</keyword>
<evidence type="ECO:0000313" key="3">
    <source>
        <dbReference type="EMBL" id="SHE32197.1"/>
    </source>
</evidence>
<evidence type="ECO:0000256" key="1">
    <source>
        <dbReference type="SAM" id="SignalP"/>
    </source>
</evidence>
<feature type="domain" description="3-keto-alpha-glucoside-1,2-lyase/3-keto-2-hydroxy-glucal hydratase" evidence="2">
    <location>
        <begin position="40"/>
        <end position="245"/>
    </location>
</feature>
<keyword evidence="4" id="KW-1185">Reference proteome</keyword>
<dbReference type="InterPro" id="IPR010496">
    <property type="entry name" value="AL/BT2_dom"/>
</dbReference>
<accession>A0A1M4SJN3</accession>
<dbReference type="PROSITE" id="PS51257">
    <property type="entry name" value="PROKAR_LIPOPROTEIN"/>
    <property type="match status" value="1"/>
</dbReference>
<organism evidence="3 4">
    <name type="scientific">Flavisolibacter ginsengisoli DSM 18119</name>
    <dbReference type="NCBI Taxonomy" id="1121884"/>
    <lineage>
        <taxon>Bacteria</taxon>
        <taxon>Pseudomonadati</taxon>
        <taxon>Bacteroidota</taxon>
        <taxon>Chitinophagia</taxon>
        <taxon>Chitinophagales</taxon>
        <taxon>Chitinophagaceae</taxon>
        <taxon>Flavisolibacter</taxon>
    </lineage>
</organism>
<name>A0A1M4SJN3_9BACT</name>
<dbReference type="STRING" id="1121884.SAMN02745131_00135"/>
<gene>
    <name evidence="3" type="ORF">SAMN02745131_00135</name>
</gene>
<dbReference type="EMBL" id="FQUU01000001">
    <property type="protein sequence ID" value="SHE32197.1"/>
    <property type="molecule type" value="Genomic_DNA"/>
</dbReference>
<evidence type="ECO:0000259" key="2">
    <source>
        <dbReference type="Pfam" id="PF06439"/>
    </source>
</evidence>
<evidence type="ECO:0000313" key="4">
    <source>
        <dbReference type="Proteomes" id="UP000184048"/>
    </source>
</evidence>
<dbReference type="RefSeq" id="WP_084079734.1">
    <property type="nucleotide sequence ID" value="NZ_FQUU01000001.1"/>
</dbReference>
<dbReference type="Gene3D" id="2.60.120.560">
    <property type="entry name" value="Exo-inulinase, domain 1"/>
    <property type="match status" value="1"/>
</dbReference>
<dbReference type="AlphaFoldDB" id="A0A1M4SJN3"/>
<dbReference type="OrthoDB" id="659240at2"/>